<evidence type="ECO:0000256" key="4">
    <source>
        <dbReference type="SAM" id="MobiDB-lite"/>
    </source>
</evidence>
<feature type="region of interest" description="Disordered" evidence="4">
    <location>
        <begin position="3273"/>
        <end position="3295"/>
    </location>
</feature>
<evidence type="ECO:0000256" key="1">
    <source>
        <dbReference type="ARBA" id="ARBA00022448"/>
    </source>
</evidence>
<dbReference type="VEuPathDB" id="PlasmoDB:AK88_00698"/>
<feature type="compositionally biased region" description="Low complexity" evidence="4">
    <location>
        <begin position="1831"/>
        <end position="1858"/>
    </location>
</feature>
<keyword evidence="5" id="KW-0472">Membrane</keyword>
<proteinExistence type="inferred from homology"/>
<sequence>MIKKPDGSKRILRKKLNNDITNILLLFEKVQEWADLSNILQKLYLTIEKYDIFVDVASKFLLFRRLSQCLNPLLPSGVHSKALIIYSVIFKKAEKSFFINSIHILCSGIFEFMLHCTINLKTVYFKNIRSILNLRENVYIFAYALLLSLFNVVDSDNNILLYIYSINNYIGEKIFFNNIWLLLLRHTEIRTNILHFLETSFSPQIQLLSKDRINMLLPFKDDLVLSSIIFCLKDKNIINQRITLSLLINNFPLSQVNLRSRKKGGAPWAGGRSIDYIPRDYQHNQASADYGGRNVEHAAIDSAVARSASYTARTLQGRNGRVAEDRVTEDGVAAPLRLSEKYERGNSKKRYHSDNDQEEEGSGEYSGGLTKASHGSNPLMGKIGGTMSQALWSGNHEVDINDDRSASYEYQHEDSFAMVSKEEKYEDNEKMLEKHEVEGFDGPISELSNFGSGSRSDVRDDFPSPLPRSDVKKVRYDIDPERRNVEEMGSGDMEGVITSRTTGRSQGGVKEELESTTSPCVLFNDVSKKIIARNVIFLLQKGDIGLNRRIFKYLYLFENNDEKNLKEGIINIENYKVFVETMIDILENKFHDNCPSVLHVLYTLLKNMDYVNINKQIVHKIFLFLLNFCYKNRRDKRIKHFFKNVLTLNLISFDHIMSIFLCTFYFLLKSYEGMLRQNVDTYTKQFTNLMNIMTYFVDFLRRMNRYVYTYFLFSFSVAILRLMRRLNLVMLSLFVKYSHVKEISDKYFMDLHEVISRRHSSLYYFFFFVMHYNNYYLNRCFVFLAKESTFYRAILRRGSGANQVPLQNHMGFPNQVTTPVEEKRNKMQKIGEARTNGVEDEYKTQDNRIKYEQYTNDKELKIRMADTSMDYMKRKVKKKMFESDVNDGSSANTSSIYNATHLQRAEGEGRNYAMDVTSTRSPLNDVASTGRGYSGRSTFGQSGQGSHNSYNYRAKLENDERFFSILIKYRRKLMRNLNDAFVKNSDLYFFANNYEYGIFLFYNFHLLVDKEHVNRSCYFFLRHILKNCSTDNQDKFYFWCVLFLHVVRINFNRSLLKSSKPIVGQDVTTDSPVGASKMYYGKRKGSKMQLQQQEQLQQQREQQREPLVGGTVSDVIESQVKNQMNLSGGEYSERRIVEGLKGKKRNNFHRNNCSKSEQALLFSKSFMEGLLIYANKIVKCIFHYIKVLRKNKKFIKIFFDINYLYFFCDNNYCLKILRNSLKCKDNYELTINVRVILQFILNNETSEYHIIHSNFYNLTHDVFKLYSRRNTLINYYMIKYIKSNKKNLAYILDNIIINMFDLINEIEEGLLLSSAEGGGDHGASAGASYEEVAVVGSSATLGGPPLTGQHTNTQNNFEKCLRKLKCKFDYIHFFFMGVENFMLWLYKHRVSKKIYNARNKMSLENYEKNLQIVMCYICTEGNMSAAYFRNYLDVFFLLFLKIIYINENVGEIGTSAGESAASGVSDTNKVGHAAHATHAAHAAHAVNAANNSNTNAAIVSTPANGGSSQKEKNLLKQSMLLEFKRDVINLMAHMFFCAYSSNKKMDYIKILNSYYRQLIHHILFLYFYFTLKKYYILQIQLINFIKNILPLYETNTDKNVFSCDVLEKDITFGKVMKHTNYEEFILASKYHYELVNKNNLLVKNDVFIFSILRKSMTVIFNFNEQVIYKELLKTIIFLIENIIVEKDVKSYYLTVFFLDLLYIIKSETEKKKKNIFFIMKFCEFLSEVFKIIYKDELKAQMKFPNRFEYDENITVDDIENSLCEGKISTAAFCSVFSIKTDDKFITVQQKNISTLFSVIFNLYAYLKKKLRVYCRNNRSLLTQDDRNAPPNSSHYNNNSSSVYNNNSSVYNNNGSMYNENGGPVGTGAAVVGSVDQAGVTVDPLNSSNNDPGMFGNVFVQGGGALAHAGSPVKHTPMNSDSHHALRMSSAERAEEAIRMNQDAFMEDTMHLSSTADRTLRMNIGEGIESDAALDAVVNTAMDKALGMEALGSNVAAPLERGASSYGQYATGDYAYGGRMPGAVGNEHMGSLSVDNLSVDHLRVEPLSMENLGMDRRVVEPLNMGSVASVGGDKSFAQAQHLASGNELLGSESDCLGQSYAEDNGSFVFPGGTNVDGEFSHGNVGTVGAYPSGKYIYRENLNKGSSEVVAQGMYRKGDNLNSAMVSGAYKSAYYGNVGYGNDKVQMDGAMSMHGDALGMGGSQQRGGNLGGGNSGVGLLRTNMQGEGAARQHMPGLENRTFNSNQLANMMGDVDMATGAGVTTGGGAAALGSLTRGLSFNAHSDNNTFTKTDDSTLALSKRIEHSFLYRGKLKSNGTTIEGSKRNKKILLLKVCLRNIISINKLLYFVTRNDFLFIDSLYTLFKEYIAKRKEYKQEKAEDSDDDTASYTHEHRNRFLKGVMRVARMGHGEQLAVGDNDYDDEDDDDDDDSSDGNDSENEYDRDEYNEYNYEGNDHDSDFDDSDSDSDHDEQKIIQEHVDPFVDDNGAIMGRANINMGSGKKTIRKERIREYFRREKKLLQKFNFIGKFGKSSMKKSMIVMNESGEFIEKKKLSFSLTLLTEFHDDILVKILDDLLNYYEKYKTKININEFMYFVFHIYLNICTLTKRIINCFIDFMFSLIKKITQTSQNIMSSLWFLYILFVIENNHQYVFNDKLQKKIILEQISILIQISLYSYYSKNVKNNYNVQTPLPNFVLPFNIYYIVQDYFISNNFFKKRKKNAKSYYMKNLKLIERTFNINDYSEIAAINALSFLLLCFYHVIVHSGTSGDGTASGSGTNHGAVHGTGNAAAHATSHSSNHTSGNNQAGSGNAASQMKSYICESSVNLFYENFNKYLSLIYNNSIQNVFFRYSFLLIMNLLIDYNYNCKYYIKKITFDLYAYITNVDIRCFKALASIFKKLNESNIDELLLVPTSSIFSLKFNIINSRINYINKLSLIILAGNRNFYLAHLPKIAENISEYLKFCTDLKLYREILILICTIIIKNDENEIYIIIPTFISLILQIYHVERMKYKIAVEDLKNVDKDEDTYIYDFNSYNNEDVLSLLKTLLIIINILVKRNVSFLNFYSWIFFKDISIKRNSFSAHKDMGNYTRGERNDLNDMEEINGGNVGGTPLRSGLPGVRMQGVGGGNIPMDTPHALDSNVEKDLATNEDMIEGVSFQPDGRTPKKNVLKDGEEDYFASCANLMEQNADGDKDDIITILLNANQEDDPFNKVSSMSPSHMIKNTALQNKAKTEEGKFIAFLDIIEKLYTPSSPHKKHKLGADAGADTNSANQAIAATGEGSARSTSPTPPVQNSTRNIQANEAEVTFLDEMENENEQGDRHSGYSNNVQNSLYYCDNYLSEYIINTKNQLSGYSSCENNLSSSSVNSVRSSFSNNFSKDNMGAIFSDSSDDPDDASNSSSNDLSHLSHLMPNVDNDEQMSSDDMYSMANEKWNHVHCLPNCDMNELGKKKKKKKKKVSVHSCKNIRLILVYLSKKIKLNFYKYSMKKPKDETFILLKELNSVENEINDLFLEVDLNQVYADFLMK</sequence>
<dbReference type="PANTHER" id="PTHR14042:SF24">
    <property type="entry name" value="PROTEIN DOPEY-1 HOMOLOG"/>
    <property type="match status" value="1"/>
</dbReference>
<feature type="region of interest" description="Disordered" evidence="4">
    <location>
        <begin position="486"/>
        <end position="511"/>
    </location>
</feature>
<keyword evidence="5" id="KW-1133">Transmembrane helix</keyword>
<feature type="region of interest" description="Disordered" evidence="4">
    <location>
        <begin position="440"/>
        <end position="470"/>
    </location>
</feature>
<accession>A0A0D9QS36</accession>
<dbReference type="PANTHER" id="PTHR14042">
    <property type="entry name" value="DOPEY-RELATED"/>
    <property type="match status" value="1"/>
</dbReference>
<dbReference type="Pfam" id="PF04118">
    <property type="entry name" value="Dopey_N"/>
    <property type="match status" value="1"/>
</dbReference>
<feature type="compositionally biased region" description="Acidic residues" evidence="4">
    <location>
        <begin position="2416"/>
        <end position="2445"/>
    </location>
</feature>
<dbReference type="EMBL" id="KQ001649">
    <property type="protein sequence ID" value="KJP89738.1"/>
    <property type="molecule type" value="Genomic_DNA"/>
</dbReference>
<dbReference type="RefSeq" id="XP_012333767.1">
    <property type="nucleotide sequence ID" value="XM_012478344.1"/>
</dbReference>
<keyword evidence="2" id="KW-0653">Protein transport</keyword>
<feature type="region of interest" description="Disordered" evidence="4">
    <location>
        <begin position="1821"/>
        <end position="1858"/>
    </location>
</feature>
<keyword evidence="8" id="KW-1185">Reference proteome</keyword>
<feature type="domain" description="DOP1 N-terminal" evidence="6">
    <location>
        <begin position="13"/>
        <end position="259"/>
    </location>
</feature>
<keyword evidence="5" id="KW-0812">Transmembrane</keyword>
<keyword evidence="1" id="KW-0813">Transport</keyword>
<feature type="transmembrane region" description="Helical" evidence="5">
    <location>
        <begin position="706"/>
        <end position="723"/>
    </location>
</feature>
<dbReference type="OrthoDB" id="297643at2759"/>
<name>A0A0D9QS36_PLAFR</name>
<evidence type="ECO:0000256" key="2">
    <source>
        <dbReference type="ARBA" id="ARBA00022927"/>
    </source>
</evidence>
<feature type="compositionally biased region" description="Acidic residues" evidence="4">
    <location>
        <begin position="2456"/>
        <end position="2467"/>
    </location>
</feature>
<feature type="compositionally biased region" description="Low complexity" evidence="4">
    <location>
        <begin position="2784"/>
        <end position="2802"/>
    </location>
</feature>
<evidence type="ECO:0000313" key="8">
    <source>
        <dbReference type="Proteomes" id="UP000054561"/>
    </source>
</evidence>
<dbReference type="InterPro" id="IPR007249">
    <property type="entry name" value="DOP1_N"/>
</dbReference>
<dbReference type="GO" id="GO:0005829">
    <property type="term" value="C:cytosol"/>
    <property type="evidence" value="ECO:0007669"/>
    <property type="project" value="GOC"/>
</dbReference>
<feature type="transmembrane region" description="Helical" evidence="5">
    <location>
        <begin position="641"/>
        <end position="668"/>
    </location>
</feature>
<evidence type="ECO:0000256" key="3">
    <source>
        <dbReference type="ARBA" id="ARBA00046326"/>
    </source>
</evidence>
<feature type="region of interest" description="Disordered" evidence="4">
    <location>
        <begin position="3381"/>
        <end position="3418"/>
    </location>
</feature>
<dbReference type="InterPro" id="IPR040314">
    <property type="entry name" value="DOP1"/>
</dbReference>
<dbReference type="InterPro" id="IPR016024">
    <property type="entry name" value="ARM-type_fold"/>
</dbReference>
<dbReference type="GO" id="GO:0005768">
    <property type="term" value="C:endosome"/>
    <property type="evidence" value="ECO:0007669"/>
    <property type="project" value="TreeGrafter"/>
</dbReference>
<organism evidence="7 8">
    <name type="scientific">Plasmodium fragile</name>
    <dbReference type="NCBI Taxonomy" id="5857"/>
    <lineage>
        <taxon>Eukaryota</taxon>
        <taxon>Sar</taxon>
        <taxon>Alveolata</taxon>
        <taxon>Apicomplexa</taxon>
        <taxon>Aconoidasida</taxon>
        <taxon>Haemosporida</taxon>
        <taxon>Plasmodiidae</taxon>
        <taxon>Plasmodium</taxon>
        <taxon>Plasmodium (Plasmodium)</taxon>
    </lineage>
</organism>
<gene>
    <name evidence="7" type="ORF">AK88_00698</name>
</gene>
<dbReference type="SUPFAM" id="SSF48371">
    <property type="entry name" value="ARM repeat"/>
    <property type="match status" value="1"/>
</dbReference>
<dbReference type="Proteomes" id="UP000054561">
    <property type="component" value="Unassembled WGS sequence"/>
</dbReference>
<feature type="compositionally biased region" description="Low complexity" evidence="4">
    <location>
        <begin position="3393"/>
        <end position="3406"/>
    </location>
</feature>
<feature type="region of interest" description="Disordered" evidence="4">
    <location>
        <begin position="2410"/>
        <end position="2468"/>
    </location>
</feature>
<feature type="region of interest" description="Disordered" evidence="4">
    <location>
        <begin position="2784"/>
        <end position="2807"/>
    </location>
</feature>
<dbReference type="GO" id="GO:0015031">
    <property type="term" value="P:protein transport"/>
    <property type="evidence" value="ECO:0007669"/>
    <property type="project" value="UniProtKB-KW"/>
</dbReference>
<reference evidence="7 8" key="1">
    <citation type="submission" date="2014-03" db="EMBL/GenBank/DDBJ databases">
        <title>The Genome Sequence of Plasmodium fragile nilgiri.</title>
        <authorList>
            <consortium name="The Broad Institute Genomics Platform"/>
            <consortium name="The Broad Institute Genome Sequencing Center for Infectious Disease"/>
            <person name="Neafsey D."/>
            <person name="Duraisingh M."/>
            <person name="Young S.K."/>
            <person name="Zeng Q."/>
            <person name="Gargeya S."/>
            <person name="Abouelleil A."/>
            <person name="Alvarado L."/>
            <person name="Chapman S.B."/>
            <person name="Gainer-Dewar J."/>
            <person name="Goldberg J."/>
            <person name="Griggs A."/>
            <person name="Gujja S."/>
            <person name="Hansen M."/>
            <person name="Howarth C."/>
            <person name="Imamovic A."/>
            <person name="Larimer J."/>
            <person name="Pearson M."/>
            <person name="Poon T.W."/>
            <person name="Priest M."/>
            <person name="Roberts A."/>
            <person name="Saif S."/>
            <person name="Shea T."/>
            <person name="Sykes S."/>
            <person name="Wortman J."/>
            <person name="Nusbaum C."/>
            <person name="Birren B."/>
        </authorList>
    </citation>
    <scope>NUCLEOTIDE SEQUENCE [LARGE SCALE GENOMIC DNA]</scope>
    <source>
        <strain evidence="8">nilgiri</strain>
    </source>
</reference>
<evidence type="ECO:0000256" key="5">
    <source>
        <dbReference type="SAM" id="Phobius"/>
    </source>
</evidence>
<dbReference type="GO" id="GO:0006895">
    <property type="term" value="P:Golgi to endosome transport"/>
    <property type="evidence" value="ECO:0007669"/>
    <property type="project" value="InterPro"/>
</dbReference>
<dbReference type="GeneID" id="24266012"/>
<feature type="compositionally biased region" description="Polar residues" evidence="4">
    <location>
        <begin position="446"/>
        <end position="455"/>
    </location>
</feature>
<comment type="similarity">
    <text evidence="3">Belongs to the DOP1 family.</text>
</comment>
<evidence type="ECO:0000313" key="7">
    <source>
        <dbReference type="EMBL" id="KJP89738.1"/>
    </source>
</evidence>
<feature type="region of interest" description="Disordered" evidence="4">
    <location>
        <begin position="334"/>
        <end position="379"/>
    </location>
</feature>
<dbReference type="OMA" id="DYNYNCK"/>
<protein>
    <recommendedName>
        <fullName evidence="6">DOP1 N-terminal domain-containing protein</fullName>
    </recommendedName>
</protein>
<feature type="compositionally biased region" description="Polar residues" evidence="4">
    <location>
        <begin position="3280"/>
        <end position="3295"/>
    </location>
</feature>
<evidence type="ECO:0000259" key="6">
    <source>
        <dbReference type="Pfam" id="PF04118"/>
    </source>
</evidence>
<dbReference type="GO" id="GO:0005802">
    <property type="term" value="C:trans-Golgi network"/>
    <property type="evidence" value="ECO:0007669"/>
    <property type="project" value="TreeGrafter"/>
</dbReference>